<evidence type="ECO:0000256" key="1">
    <source>
        <dbReference type="SAM" id="MobiDB-lite"/>
    </source>
</evidence>
<dbReference type="Proteomes" id="UP001304895">
    <property type="component" value="Unassembled WGS sequence"/>
</dbReference>
<accession>A0AAN6UE50</accession>
<feature type="transmembrane region" description="Helical" evidence="2">
    <location>
        <begin position="107"/>
        <end position="127"/>
    </location>
</feature>
<name>A0AAN6UE50_9PEZI</name>
<feature type="compositionally biased region" description="Polar residues" evidence="1">
    <location>
        <begin position="324"/>
        <end position="343"/>
    </location>
</feature>
<keyword evidence="4" id="KW-1185">Reference proteome</keyword>
<proteinExistence type="predicted"/>
<reference evidence="3" key="2">
    <citation type="submission" date="2023-05" db="EMBL/GenBank/DDBJ databases">
        <authorList>
            <consortium name="Lawrence Berkeley National Laboratory"/>
            <person name="Steindorff A."/>
            <person name="Hensen N."/>
            <person name="Bonometti L."/>
            <person name="Westerberg I."/>
            <person name="Brannstrom I.O."/>
            <person name="Guillou S."/>
            <person name="Cros-Aarteil S."/>
            <person name="Calhoun S."/>
            <person name="Haridas S."/>
            <person name="Kuo A."/>
            <person name="Mondo S."/>
            <person name="Pangilinan J."/>
            <person name="Riley R."/>
            <person name="Labutti K."/>
            <person name="Andreopoulos B."/>
            <person name="Lipzen A."/>
            <person name="Chen C."/>
            <person name="Yanf M."/>
            <person name="Daum C."/>
            <person name="Ng V."/>
            <person name="Clum A."/>
            <person name="Ohm R."/>
            <person name="Martin F."/>
            <person name="Silar P."/>
            <person name="Natvig D."/>
            <person name="Lalanne C."/>
            <person name="Gautier V."/>
            <person name="Ament-Velasquez S.L."/>
            <person name="Kruys A."/>
            <person name="Hutchinson M.I."/>
            <person name="Powell A.J."/>
            <person name="Barry K."/>
            <person name="Miller A.N."/>
            <person name="Grigoriev I.V."/>
            <person name="Debuchy R."/>
            <person name="Gladieux P."/>
            <person name="Thoren M.H."/>
            <person name="Johannesson H."/>
        </authorList>
    </citation>
    <scope>NUCLEOTIDE SEQUENCE</scope>
    <source>
        <strain evidence="3">CBS 123565</strain>
    </source>
</reference>
<evidence type="ECO:0000313" key="4">
    <source>
        <dbReference type="Proteomes" id="UP001304895"/>
    </source>
</evidence>
<dbReference type="EMBL" id="MU853429">
    <property type="protein sequence ID" value="KAK4130990.1"/>
    <property type="molecule type" value="Genomic_DNA"/>
</dbReference>
<keyword evidence="2" id="KW-1133">Transmembrane helix</keyword>
<feature type="region of interest" description="Disordered" evidence="1">
    <location>
        <begin position="250"/>
        <end position="343"/>
    </location>
</feature>
<evidence type="ECO:0000256" key="2">
    <source>
        <dbReference type="SAM" id="Phobius"/>
    </source>
</evidence>
<organism evidence="3 4">
    <name type="scientific">Trichocladium antarcticum</name>
    <dbReference type="NCBI Taxonomy" id="1450529"/>
    <lineage>
        <taxon>Eukaryota</taxon>
        <taxon>Fungi</taxon>
        <taxon>Dikarya</taxon>
        <taxon>Ascomycota</taxon>
        <taxon>Pezizomycotina</taxon>
        <taxon>Sordariomycetes</taxon>
        <taxon>Sordariomycetidae</taxon>
        <taxon>Sordariales</taxon>
        <taxon>Chaetomiaceae</taxon>
        <taxon>Trichocladium</taxon>
    </lineage>
</organism>
<gene>
    <name evidence="3" type="ORF">BT67DRAFT_172538</name>
</gene>
<comment type="caution">
    <text evidence="3">The sequence shown here is derived from an EMBL/GenBank/DDBJ whole genome shotgun (WGS) entry which is preliminary data.</text>
</comment>
<feature type="transmembrane region" description="Helical" evidence="2">
    <location>
        <begin position="199"/>
        <end position="220"/>
    </location>
</feature>
<feature type="transmembrane region" description="Helical" evidence="2">
    <location>
        <begin position="134"/>
        <end position="157"/>
    </location>
</feature>
<evidence type="ECO:0000313" key="3">
    <source>
        <dbReference type="EMBL" id="KAK4130990.1"/>
    </source>
</evidence>
<dbReference type="AlphaFoldDB" id="A0AAN6UE50"/>
<feature type="transmembrane region" description="Helical" evidence="2">
    <location>
        <begin position="50"/>
        <end position="71"/>
    </location>
</feature>
<reference evidence="3" key="1">
    <citation type="journal article" date="2023" name="Mol. Phylogenet. Evol.">
        <title>Genome-scale phylogeny and comparative genomics of the fungal order Sordariales.</title>
        <authorList>
            <person name="Hensen N."/>
            <person name="Bonometti L."/>
            <person name="Westerberg I."/>
            <person name="Brannstrom I.O."/>
            <person name="Guillou S."/>
            <person name="Cros-Aarteil S."/>
            <person name="Calhoun S."/>
            <person name="Haridas S."/>
            <person name="Kuo A."/>
            <person name="Mondo S."/>
            <person name="Pangilinan J."/>
            <person name="Riley R."/>
            <person name="LaButti K."/>
            <person name="Andreopoulos B."/>
            <person name="Lipzen A."/>
            <person name="Chen C."/>
            <person name="Yan M."/>
            <person name="Daum C."/>
            <person name="Ng V."/>
            <person name="Clum A."/>
            <person name="Steindorff A."/>
            <person name="Ohm R.A."/>
            <person name="Martin F."/>
            <person name="Silar P."/>
            <person name="Natvig D.O."/>
            <person name="Lalanne C."/>
            <person name="Gautier V."/>
            <person name="Ament-Velasquez S.L."/>
            <person name="Kruys A."/>
            <person name="Hutchinson M.I."/>
            <person name="Powell A.J."/>
            <person name="Barry K."/>
            <person name="Miller A.N."/>
            <person name="Grigoriev I.V."/>
            <person name="Debuchy R."/>
            <person name="Gladieux P."/>
            <person name="Hiltunen Thoren M."/>
            <person name="Johannesson H."/>
        </authorList>
    </citation>
    <scope>NUCLEOTIDE SEQUENCE</scope>
    <source>
        <strain evidence="3">CBS 123565</strain>
    </source>
</reference>
<sequence length="343" mass="37671">MHRCIISRLSARLSARPAGSDDAHHGRRGNDIVEVEANEKRVAKPRSWSLIFLSAIRFLQLAYFAFAYSALFGFQRSSYFREDAPWQRSPDQMHRSDQTMRWVRTEAFMVLLYHALAFIAPVLLRVLRATRRPSVGLATVFGDGCAMVALLNIIILLDGAHETYCHSPSGKSGHGGLSFGRAGHGRSSRHRSVCRSLDAVFGLGGLVILSYFPSVIVTIWRARQPEPSALAKIEQESDVEQGIVQHPTRVEAQGSQAGPQREYSPPPPYHPLVPGLAQGPRSSMGRAAGISPPRGRSSMETVSSFGHEAYLVSDGWRAPEEPPQYSSRPPSLHSTLPSNTGPV</sequence>
<keyword evidence="2" id="KW-0812">Transmembrane</keyword>
<keyword evidence="2" id="KW-0472">Membrane</keyword>
<protein>
    <submittedName>
        <fullName evidence="3">Uncharacterized protein</fullName>
    </submittedName>
</protein>